<accession>A0A0F9RJ90</accession>
<proteinExistence type="predicted"/>
<dbReference type="AlphaFoldDB" id="A0A0F9RJ90"/>
<name>A0A0F9RJ90_9ZZZZ</name>
<organism evidence="1">
    <name type="scientific">marine sediment metagenome</name>
    <dbReference type="NCBI Taxonomy" id="412755"/>
    <lineage>
        <taxon>unclassified sequences</taxon>
        <taxon>metagenomes</taxon>
        <taxon>ecological metagenomes</taxon>
    </lineage>
</organism>
<reference evidence="1" key="1">
    <citation type="journal article" date="2015" name="Nature">
        <title>Complex archaea that bridge the gap between prokaryotes and eukaryotes.</title>
        <authorList>
            <person name="Spang A."/>
            <person name="Saw J.H."/>
            <person name="Jorgensen S.L."/>
            <person name="Zaremba-Niedzwiedzka K."/>
            <person name="Martijn J."/>
            <person name="Lind A.E."/>
            <person name="van Eijk R."/>
            <person name="Schleper C."/>
            <person name="Guy L."/>
            <person name="Ettema T.J."/>
        </authorList>
    </citation>
    <scope>NUCLEOTIDE SEQUENCE</scope>
</reference>
<gene>
    <name evidence="1" type="ORF">LCGC14_0967440</name>
</gene>
<comment type="caution">
    <text evidence="1">The sequence shown here is derived from an EMBL/GenBank/DDBJ whole genome shotgun (WGS) entry which is preliminary data.</text>
</comment>
<sequence>MSKDPLPGKKADRLSTNPYIYVANNPITHIDPDGRHKVNANPYYQYRHYKKHWQRGYKKYDYKSMFLGIWHSRKQYGKKWGQWKDAYWGKPKKKKIKASANPGIAGNMTVTAPRLPLPGFGFPGGAALARLGGRLVSVGEAIAALGPVGFGAALPLALAIVMMIPPKPAGEGDAWHRTYDPRLPPPGFGLPGGESFNRLAGGATAVPSAVIYRANNVHSIPNPAVTYATAIRQTEMDLVRNQHIPVFKTGDSDEALISMFAGRWMLNRDQWVLGRWENMPKAQGMGFISPIRFRLTPEAAEADWRKSKIFRNLSADQKRARIYDVGVTLRGVVQYDTVGGTTPVMVTADEYGPMIIIPITGPHIIYPPGFNPYRTTSYLPD</sequence>
<dbReference type="EMBL" id="LAZR01003538">
    <property type="protein sequence ID" value="KKN17283.1"/>
    <property type="molecule type" value="Genomic_DNA"/>
</dbReference>
<evidence type="ECO:0008006" key="2">
    <source>
        <dbReference type="Google" id="ProtNLM"/>
    </source>
</evidence>
<protein>
    <recommendedName>
        <fullName evidence="2">RHS repeat-associated core domain-containing protein</fullName>
    </recommendedName>
</protein>
<evidence type="ECO:0000313" key="1">
    <source>
        <dbReference type="EMBL" id="KKN17283.1"/>
    </source>
</evidence>
<dbReference type="Gene3D" id="2.180.10.10">
    <property type="entry name" value="RHS repeat-associated core"/>
    <property type="match status" value="1"/>
</dbReference>